<feature type="compositionally biased region" description="Low complexity" evidence="1">
    <location>
        <begin position="45"/>
        <end position="60"/>
    </location>
</feature>
<name>A0A017HGI6_9RHOB</name>
<dbReference type="EMBL" id="APGJ01000002">
    <property type="protein sequence ID" value="EYD73425.1"/>
    <property type="molecule type" value="Genomic_DNA"/>
</dbReference>
<dbReference type="eggNOG" id="ENOG50339JT">
    <property type="taxonomic scope" value="Bacteria"/>
</dbReference>
<dbReference type="OrthoDB" id="9811127at2"/>
<feature type="region of interest" description="Disordered" evidence="1">
    <location>
        <begin position="41"/>
        <end position="175"/>
    </location>
</feature>
<dbReference type="Pfam" id="PF11154">
    <property type="entry name" value="DUF2934"/>
    <property type="match status" value="1"/>
</dbReference>
<feature type="compositionally biased region" description="Basic and acidic residues" evidence="1">
    <location>
        <begin position="159"/>
        <end position="168"/>
    </location>
</feature>
<comment type="caution">
    <text evidence="2">The sequence shown here is derived from an EMBL/GenBank/DDBJ whole genome shotgun (WGS) entry which is preliminary data.</text>
</comment>
<gene>
    <name evidence="2" type="ORF">Lokhon_00410</name>
</gene>
<evidence type="ECO:0000256" key="1">
    <source>
        <dbReference type="SAM" id="MobiDB-lite"/>
    </source>
</evidence>
<feature type="compositionally biased region" description="Low complexity" evidence="1">
    <location>
        <begin position="127"/>
        <end position="146"/>
    </location>
</feature>
<feature type="compositionally biased region" description="Basic residues" evidence="1">
    <location>
        <begin position="117"/>
        <end position="126"/>
    </location>
</feature>
<evidence type="ECO:0000313" key="2">
    <source>
        <dbReference type="EMBL" id="EYD73425.1"/>
    </source>
</evidence>
<accession>A0A017HGI6</accession>
<dbReference type="RefSeq" id="WP_017928064.1">
    <property type="nucleotide sequence ID" value="NZ_KB822996.1"/>
</dbReference>
<dbReference type="InterPro" id="IPR021327">
    <property type="entry name" value="DUF2934"/>
</dbReference>
<dbReference type="AlphaFoldDB" id="A0A017HGI6"/>
<keyword evidence="3" id="KW-1185">Reference proteome</keyword>
<evidence type="ECO:0008006" key="4">
    <source>
        <dbReference type="Google" id="ProtNLM"/>
    </source>
</evidence>
<dbReference type="HOGENOM" id="CLU_1718596_0_0_5"/>
<protein>
    <recommendedName>
        <fullName evidence="4">DUF2934 domain-containing protein</fullName>
    </recommendedName>
</protein>
<dbReference type="Proteomes" id="UP000025047">
    <property type="component" value="Unassembled WGS sequence"/>
</dbReference>
<evidence type="ECO:0000313" key="3">
    <source>
        <dbReference type="Proteomes" id="UP000025047"/>
    </source>
</evidence>
<proteinExistence type="predicted"/>
<dbReference type="PATRIC" id="fig|1122180.6.peg.415"/>
<reference evidence="2 3" key="1">
    <citation type="submission" date="2013-03" db="EMBL/GenBank/DDBJ databases">
        <authorList>
            <person name="Fiebig A."/>
            <person name="Goeker M."/>
            <person name="Klenk H.-P.P."/>
        </authorList>
    </citation>
    <scope>NUCLEOTIDE SEQUENCE [LARGE SCALE GENOMIC DNA]</scope>
    <source>
        <strain evidence="2 3">DSM 17492</strain>
    </source>
</reference>
<sequence>MADDREERIRQSAYDLWQREGAPEGRDQDHWHEAVAQIDAEDATGADVAPGTAAAAGLAGRSDDLPLSADGLDEMGQQQAREAMPDGPGEEIADTSPATGGRRKSAAASTEPGAAPKRGRAKKAASAKKVAPAKAGAKKGGNTVAAGEKKVSRRAVRSGPEKTADDYAKGPSETG</sequence>
<organism evidence="2 3">
    <name type="scientific">Limimaricola hongkongensis DSM 17492</name>
    <dbReference type="NCBI Taxonomy" id="1122180"/>
    <lineage>
        <taxon>Bacteria</taxon>
        <taxon>Pseudomonadati</taxon>
        <taxon>Pseudomonadota</taxon>
        <taxon>Alphaproteobacteria</taxon>
        <taxon>Rhodobacterales</taxon>
        <taxon>Paracoccaceae</taxon>
        <taxon>Limimaricola</taxon>
    </lineage>
</organism>